<dbReference type="EMBL" id="LXQA010493857">
    <property type="protein sequence ID" value="MCI55293.1"/>
    <property type="molecule type" value="Genomic_DNA"/>
</dbReference>
<feature type="non-terminal residue" evidence="1">
    <location>
        <position position="1"/>
    </location>
</feature>
<evidence type="ECO:0000313" key="1">
    <source>
        <dbReference type="EMBL" id="MCI55293.1"/>
    </source>
</evidence>
<dbReference type="AlphaFoldDB" id="A0A392T2D9"/>
<protein>
    <submittedName>
        <fullName evidence="1">Uncharacterized protein</fullName>
    </submittedName>
</protein>
<name>A0A392T2D9_9FABA</name>
<evidence type="ECO:0000313" key="2">
    <source>
        <dbReference type="Proteomes" id="UP000265520"/>
    </source>
</evidence>
<comment type="caution">
    <text evidence="1">The sequence shown here is derived from an EMBL/GenBank/DDBJ whole genome shotgun (WGS) entry which is preliminary data.</text>
</comment>
<reference evidence="1 2" key="1">
    <citation type="journal article" date="2018" name="Front. Plant Sci.">
        <title>Red Clover (Trifolium pratense) and Zigzag Clover (T. medium) - A Picture of Genomic Similarities and Differences.</title>
        <authorList>
            <person name="Dluhosova J."/>
            <person name="Istvanek J."/>
            <person name="Nedelnik J."/>
            <person name="Repkova J."/>
        </authorList>
    </citation>
    <scope>NUCLEOTIDE SEQUENCE [LARGE SCALE GENOMIC DNA]</scope>
    <source>
        <strain evidence="2">cv. 10/8</strain>
        <tissue evidence="1">Leaf</tissue>
    </source>
</reference>
<keyword evidence="2" id="KW-1185">Reference proteome</keyword>
<dbReference type="Proteomes" id="UP000265520">
    <property type="component" value="Unassembled WGS sequence"/>
</dbReference>
<accession>A0A392T2D9</accession>
<proteinExistence type="predicted"/>
<sequence>EGNLVADLLANCFSYSSH</sequence>
<organism evidence="1 2">
    <name type="scientific">Trifolium medium</name>
    <dbReference type="NCBI Taxonomy" id="97028"/>
    <lineage>
        <taxon>Eukaryota</taxon>
        <taxon>Viridiplantae</taxon>
        <taxon>Streptophyta</taxon>
        <taxon>Embryophyta</taxon>
        <taxon>Tracheophyta</taxon>
        <taxon>Spermatophyta</taxon>
        <taxon>Magnoliopsida</taxon>
        <taxon>eudicotyledons</taxon>
        <taxon>Gunneridae</taxon>
        <taxon>Pentapetalae</taxon>
        <taxon>rosids</taxon>
        <taxon>fabids</taxon>
        <taxon>Fabales</taxon>
        <taxon>Fabaceae</taxon>
        <taxon>Papilionoideae</taxon>
        <taxon>50 kb inversion clade</taxon>
        <taxon>NPAAA clade</taxon>
        <taxon>Hologalegina</taxon>
        <taxon>IRL clade</taxon>
        <taxon>Trifolieae</taxon>
        <taxon>Trifolium</taxon>
    </lineage>
</organism>